<evidence type="ECO:0000313" key="4">
    <source>
        <dbReference type="EMBL" id="CAJ1052895.1"/>
    </source>
</evidence>
<feature type="domain" description="Ig-like" evidence="3">
    <location>
        <begin position="1132"/>
        <end position="1215"/>
    </location>
</feature>
<dbReference type="EMBL" id="OY660866">
    <property type="protein sequence ID" value="CAJ1052895.1"/>
    <property type="molecule type" value="Genomic_DNA"/>
</dbReference>
<dbReference type="PANTHER" id="PTHR46013">
    <property type="entry name" value="VASCULAR CELL ADHESION MOLECULE 1"/>
    <property type="match status" value="1"/>
</dbReference>
<proteinExistence type="predicted"/>
<dbReference type="SUPFAM" id="SSF48726">
    <property type="entry name" value="Immunoglobulin"/>
    <property type="match status" value="20"/>
</dbReference>
<dbReference type="SMART" id="SM00408">
    <property type="entry name" value="IGc2"/>
    <property type="match status" value="17"/>
</dbReference>
<feature type="domain" description="Ig-like" evidence="3">
    <location>
        <begin position="954"/>
        <end position="1035"/>
    </location>
</feature>
<evidence type="ECO:0000256" key="1">
    <source>
        <dbReference type="SAM" id="MobiDB-lite"/>
    </source>
</evidence>
<name>A0AAV1EW30_XYRNO</name>
<feature type="domain" description="Ig-like" evidence="3">
    <location>
        <begin position="1315"/>
        <end position="1393"/>
    </location>
</feature>
<protein>
    <submittedName>
        <fullName evidence="4">Sialoadhesin-like</fullName>
    </submittedName>
</protein>
<feature type="domain" description="Ig-like" evidence="3">
    <location>
        <begin position="418"/>
        <end position="498"/>
    </location>
</feature>
<dbReference type="InterPro" id="IPR003598">
    <property type="entry name" value="Ig_sub2"/>
</dbReference>
<dbReference type="CDD" id="cd00096">
    <property type="entry name" value="Ig"/>
    <property type="match status" value="12"/>
</dbReference>
<feature type="domain" description="Ig-like" evidence="3">
    <location>
        <begin position="1576"/>
        <end position="1656"/>
    </location>
</feature>
<evidence type="ECO:0000259" key="3">
    <source>
        <dbReference type="PROSITE" id="PS50835"/>
    </source>
</evidence>
<feature type="domain" description="Ig-like" evidence="3">
    <location>
        <begin position="1225"/>
        <end position="1305"/>
    </location>
</feature>
<keyword evidence="2" id="KW-0472">Membrane</keyword>
<accession>A0AAV1EW30</accession>
<dbReference type="InterPro" id="IPR036179">
    <property type="entry name" value="Ig-like_dom_sf"/>
</dbReference>
<organism evidence="4 5">
    <name type="scientific">Xyrichtys novacula</name>
    <name type="common">Pearly razorfish</name>
    <name type="synonym">Hemipteronotus novacula</name>
    <dbReference type="NCBI Taxonomy" id="13765"/>
    <lineage>
        <taxon>Eukaryota</taxon>
        <taxon>Metazoa</taxon>
        <taxon>Chordata</taxon>
        <taxon>Craniata</taxon>
        <taxon>Vertebrata</taxon>
        <taxon>Euteleostomi</taxon>
        <taxon>Actinopterygii</taxon>
        <taxon>Neopterygii</taxon>
        <taxon>Teleostei</taxon>
        <taxon>Neoteleostei</taxon>
        <taxon>Acanthomorphata</taxon>
        <taxon>Eupercaria</taxon>
        <taxon>Labriformes</taxon>
        <taxon>Labridae</taxon>
        <taxon>Xyrichtys</taxon>
    </lineage>
</organism>
<keyword evidence="5" id="KW-1185">Reference proteome</keyword>
<evidence type="ECO:0000256" key="2">
    <source>
        <dbReference type="SAM" id="Phobius"/>
    </source>
</evidence>
<reference evidence="4" key="1">
    <citation type="submission" date="2023-08" db="EMBL/GenBank/DDBJ databases">
        <authorList>
            <person name="Alioto T."/>
            <person name="Alioto T."/>
            <person name="Gomez Garrido J."/>
        </authorList>
    </citation>
    <scope>NUCLEOTIDE SEQUENCE</scope>
</reference>
<evidence type="ECO:0000313" key="5">
    <source>
        <dbReference type="Proteomes" id="UP001178508"/>
    </source>
</evidence>
<feature type="domain" description="Ig-like" evidence="3">
    <location>
        <begin position="504"/>
        <end position="585"/>
    </location>
</feature>
<dbReference type="InterPro" id="IPR007110">
    <property type="entry name" value="Ig-like_dom"/>
</dbReference>
<feature type="domain" description="Ig-like" evidence="3">
    <location>
        <begin position="594"/>
        <end position="672"/>
    </location>
</feature>
<dbReference type="Proteomes" id="UP001178508">
    <property type="component" value="Chromosome 3"/>
</dbReference>
<feature type="compositionally biased region" description="Polar residues" evidence="1">
    <location>
        <begin position="2210"/>
        <end position="2223"/>
    </location>
</feature>
<feature type="domain" description="Ig-like" evidence="3">
    <location>
        <begin position="2023"/>
        <end position="2101"/>
    </location>
</feature>
<feature type="domain" description="Ig-like" evidence="3">
    <location>
        <begin position="1840"/>
        <end position="1923"/>
    </location>
</feature>
<keyword evidence="2" id="KW-1133">Transmembrane helix</keyword>
<dbReference type="Pfam" id="PF13895">
    <property type="entry name" value="Ig_2"/>
    <property type="match status" value="5"/>
</dbReference>
<feature type="domain" description="Ig-like" evidence="3">
    <location>
        <begin position="1933"/>
        <end position="2015"/>
    </location>
</feature>
<feature type="domain" description="Ig-like" evidence="3">
    <location>
        <begin position="1486"/>
        <end position="1570"/>
    </location>
</feature>
<feature type="domain" description="Ig-like" evidence="3">
    <location>
        <begin position="1399"/>
        <end position="1479"/>
    </location>
</feature>
<feature type="domain" description="Ig-like" evidence="3">
    <location>
        <begin position="1663"/>
        <end position="1744"/>
    </location>
</feature>
<dbReference type="Pfam" id="PF13927">
    <property type="entry name" value="Ig_3"/>
    <property type="match status" value="12"/>
</dbReference>
<feature type="domain" description="Ig-like" evidence="3">
    <location>
        <begin position="787"/>
        <end position="853"/>
    </location>
</feature>
<dbReference type="InterPro" id="IPR013783">
    <property type="entry name" value="Ig-like_fold"/>
</dbReference>
<sequence length="2247" mass="248625">MFGPTEISRLTVKLRAAAAGGFVLFLLSLAAVQGQNGWRVSYSRVSICAVEGSTMEISCTFTYPAVVNGLSTTVERAFWFTKLKDGEPFDLRADSEYAGRVQFHCEGDRCTLKITDLRESDSAMYKFRFMTNQPSGSYSGERGVSLSVAGFQVQLKKKSSGCMIGSCTKNNYRCFSRCYLPGLSPYIWYKNGENLKKSDSSLSTTSYSADGYSCAAEKYEDTPSPQVCGHGHSCHRVMYTDRKICAFKGSSVNISCTYNSNGGTTSKFWFSPNHAHHWWYHLRPEDLINDFHYADRVQVFETNTGLSTLRISDLRDSDSAEYRFKFRTRDFEWKSQLPGTTLTVKDPDLQVQVVWSSTGPKLICHSSCILGGRSPFFWFKNETRVMEEKSSSYRGNVDSAYLYSCAYMGFRSMPVYAPTTPLMLMSSSGDILKGSSVTLTCSTDANPAPKYTWFKGNQSLLSEEPHMNLNSIQLSDSGEYYCMAENELGRRKSKHMLVDVKYGPESVTLSVSPSANIAEGSSVNLTCSSDANPSATYTWYKENLTLLQGPASIYSFPSISSDDIGTYFCTSKNGFGHVKSSPQFLDVQYAPKLPSVSVSPSAEIVEGSSVNLTCSSDANPAATYMWYKENEDAPRASGQTFTMTDVRAEHSGNYYCEARNMRGSHKSSSQLLVLALIQGQNDWSVTYPKTQICALKGSTVDIPCTYTYPSVINCQTTEVQSRWWCTKESCCKPMELRSDSGYSDPSGYYFHENDCTLRINNLRESDSAEYKFMFTTNQPWGIYTGEPGVTLTVTDLQVEVIRFSYNQAELRCTSSCSVADNPSYVWYINGHKMDEETSTLTVSVNNNKYSCTVKGQDKYGSPAVYAPALPSVSVSPSAEIVEGNDVTLTCSSDANPAATYTWYKTNVHQPQTKGAQLVFRNIQPSDSGEFYCDAENQLGRRRSHSISINVKYAPKSCSVSVNPTGEIRENSSVTLTCSSDGYPEPEYTWYKEGGHGHLRKGSELVFRSIQSSDSGYYYCRASNGQGTVRTSRSTSIDVKYAPKLPSVSVSPSGEIVEGDYVTLTCSSDANPAAAKHSWYKKTGHRGTLVSSRTTLYFWPIKASDSGEYYCTAENRLGSRVSESSVIDVKYAPKMKQISVSPSAEIVEGNDVTLTCSSDANPAATYTWYKKTRYQPYGYPRKGPQLVLRSIQSSDSGQYYCEAENNQGTRTSQLVSIDVKYPPKLPSVSVSPSAEIVEGNDVTLTCSSDANPAANYTWYKKNENPDPQPTGEGLQLLFEPIKSHDFGQYYCRAENKLGKRTSKYITVDVKYPPNLPNITVSPSAEIVEGSSVTLTCSSDANPAANFTWFKEHEDSPTASGQIFTINNTRPEHSGNYVCLAQNERGRHNSTVHLTVEEDAPKLQPVSVSPSAEIVEGNDVTLTCSSDANPAATYTWYKTNVHQPLTKGAQLVFRNIQPSDSGEFYCEAENQLGRRRSRRISINVKYAPKLQPVSVSPSGEIVEGNYVTLTCSSDANPAAAKHSWYKKTGNRGTLVSSRTTLNFWSIKASDSGEYYCSAENRLGSRASESSVIDVKYAPKMKQISVSPSAEIVEGNHVTLTCSSDANPAPTYTWYKTNVHQPQTKGAQLVFRNIQPSDSGEFYCDAENQLGTKRSRRISINVKYAPKSCSVSVNPTGEITENSSVTLTCSSDGYPEPEYTWYKEGGHGHLRKGSELVFRSIQSSDSGNYYCRASNGQGTGRTSRSISIDVKYAPKLRHVSVSPSGEIVEGNYVTLTCSSDANPAAKHNWYKKTGNRGTFVRSSITLYFWSIKASDSGEYYCSAENRLGSRVSESSVIDVKYAPKMKQISVSPSAEIVEGNHVTLTCSSDANPAATYTWYKKTRYQTYGYPRKGPQLVLRSIQSSDSGQYYCEAKNNQGTRTSQLVSIDVKYPPKLPSVSVSPSAEIVEGNDVILTCSSDANPAANYTWYKKNENPDPQPQGEGPQLLFKRIQSPDLGQYYCRAENKLEKRTSEYITVNVKYAPNLPNITVSPSAEIVEGSSVTLTCSSDANPAANFTWFKEHEDSPTASGQIFTINNTRFEHSGNYVCLARNEKGHHNSTVHLTVEEGAWRRVTAAVVPALMLALILVFVVSWFIKKRTCKKQSEPRERPDSGAQIQMAEMQDDLQYATIHFPKNQEDHVYANVKPAKPKRKKKATNAEVKEDEEETTEYSTVRFNGASSAQSGQESVEDPAALYSKVNKPPKTHIHRNL</sequence>
<feature type="compositionally biased region" description="Basic residues" evidence="1">
    <location>
        <begin position="2237"/>
        <end position="2247"/>
    </location>
</feature>
<dbReference type="InterPro" id="IPR013106">
    <property type="entry name" value="Ig_V-set"/>
</dbReference>
<dbReference type="SMART" id="SM00406">
    <property type="entry name" value="IGv"/>
    <property type="match status" value="5"/>
</dbReference>
<keyword evidence="2" id="KW-0812">Transmembrane</keyword>
<feature type="domain" description="Ig-like" evidence="3">
    <location>
        <begin position="1751"/>
        <end position="1834"/>
    </location>
</feature>
<gene>
    <name evidence="4" type="ORF">XNOV1_A025431</name>
</gene>
<feature type="domain" description="Ig-like" evidence="3">
    <location>
        <begin position="870"/>
        <end position="947"/>
    </location>
</feature>
<feature type="transmembrane region" description="Helical" evidence="2">
    <location>
        <begin position="2110"/>
        <end position="2132"/>
    </location>
</feature>
<dbReference type="PROSITE" id="PS50835">
    <property type="entry name" value="IG_LIKE"/>
    <property type="match status" value="18"/>
</dbReference>
<feature type="domain" description="Ig-like" evidence="3">
    <location>
        <begin position="1045"/>
        <end position="1126"/>
    </location>
</feature>
<feature type="region of interest" description="Disordered" evidence="1">
    <location>
        <begin position="2180"/>
        <end position="2247"/>
    </location>
</feature>
<dbReference type="InterPro" id="IPR003599">
    <property type="entry name" value="Ig_sub"/>
</dbReference>
<dbReference type="Gene3D" id="2.60.40.10">
    <property type="entry name" value="Immunoglobulins"/>
    <property type="match status" value="21"/>
</dbReference>
<dbReference type="PANTHER" id="PTHR46013:SF4">
    <property type="entry name" value="B-CELL RECEPTOR CD22-RELATED"/>
    <property type="match status" value="1"/>
</dbReference>
<dbReference type="SMART" id="SM00409">
    <property type="entry name" value="IG"/>
    <property type="match status" value="20"/>
</dbReference>